<comment type="function">
    <text evidence="6">Microtubule inner protein (MIP) part of the dynein-decorated doublet microtubules (DMTs) in cilia axoneme, which is required for motile cilia beating.</text>
</comment>
<dbReference type="PANTHER" id="PTHR12086:SF11">
    <property type="entry name" value="EF-HAND DOMAIN-CONTAINING FAMILY MEMBER C2"/>
    <property type="match status" value="1"/>
</dbReference>
<accession>A0AAD7VYY7</accession>
<dbReference type="Proteomes" id="UP001221898">
    <property type="component" value="Unassembled WGS sequence"/>
</dbReference>
<keyword evidence="3" id="KW-0677">Repeat</keyword>
<proteinExistence type="predicted"/>
<dbReference type="GO" id="GO:0005874">
    <property type="term" value="C:microtubule"/>
    <property type="evidence" value="ECO:0007669"/>
    <property type="project" value="TreeGrafter"/>
</dbReference>
<feature type="domain" description="DM10" evidence="8">
    <location>
        <begin position="1"/>
        <end position="98"/>
    </location>
</feature>
<dbReference type="Gene3D" id="1.10.238.10">
    <property type="entry name" value="EF-hand"/>
    <property type="match status" value="1"/>
</dbReference>
<evidence type="ECO:0000256" key="3">
    <source>
        <dbReference type="ARBA" id="ARBA00022737"/>
    </source>
</evidence>
<dbReference type="EMBL" id="JAINUG010000715">
    <property type="protein sequence ID" value="KAJ8362253.1"/>
    <property type="molecule type" value="Genomic_DNA"/>
</dbReference>
<gene>
    <name evidence="9" type="ORF">AAFF_G00386760</name>
</gene>
<evidence type="ECO:0000256" key="4">
    <source>
        <dbReference type="ARBA" id="ARBA00023212"/>
    </source>
</evidence>
<evidence type="ECO:0000256" key="6">
    <source>
        <dbReference type="ARBA" id="ARBA00035003"/>
    </source>
</evidence>
<evidence type="ECO:0000256" key="7">
    <source>
        <dbReference type="ARBA" id="ARBA00039880"/>
    </source>
</evidence>
<dbReference type="Gene3D" id="2.30.29.170">
    <property type="match status" value="1"/>
</dbReference>
<reference evidence="9" key="1">
    <citation type="journal article" date="2023" name="Science">
        <title>Genome structures resolve the early diversification of teleost fishes.</title>
        <authorList>
            <person name="Parey E."/>
            <person name="Louis A."/>
            <person name="Montfort J."/>
            <person name="Bouchez O."/>
            <person name="Roques C."/>
            <person name="Iampietro C."/>
            <person name="Lluch J."/>
            <person name="Castinel A."/>
            <person name="Donnadieu C."/>
            <person name="Desvignes T."/>
            <person name="Floi Bucao C."/>
            <person name="Jouanno E."/>
            <person name="Wen M."/>
            <person name="Mejri S."/>
            <person name="Dirks R."/>
            <person name="Jansen H."/>
            <person name="Henkel C."/>
            <person name="Chen W.J."/>
            <person name="Zahm M."/>
            <person name="Cabau C."/>
            <person name="Klopp C."/>
            <person name="Thompson A.W."/>
            <person name="Robinson-Rechavi M."/>
            <person name="Braasch I."/>
            <person name="Lecointre G."/>
            <person name="Bobe J."/>
            <person name="Postlethwait J.H."/>
            <person name="Berthelot C."/>
            <person name="Roest Crollius H."/>
            <person name="Guiguen Y."/>
        </authorList>
    </citation>
    <scope>NUCLEOTIDE SEQUENCE</scope>
    <source>
        <strain evidence="9">NC1722</strain>
    </source>
</reference>
<keyword evidence="5" id="KW-0966">Cell projection</keyword>
<dbReference type="InterPro" id="IPR006602">
    <property type="entry name" value="DM10_dom"/>
</dbReference>
<evidence type="ECO:0000313" key="10">
    <source>
        <dbReference type="Proteomes" id="UP001221898"/>
    </source>
</evidence>
<evidence type="ECO:0000256" key="5">
    <source>
        <dbReference type="ARBA" id="ARBA00023273"/>
    </source>
</evidence>
<comment type="subcellular location">
    <subcellularLocation>
        <location evidence="1">Cytoplasm</location>
        <location evidence="1">Cytoskeleton</location>
        <location evidence="1">Cilium axoneme</location>
    </subcellularLocation>
</comment>
<protein>
    <recommendedName>
        <fullName evidence="7">EF-hand domain-containing family member C2</fullName>
    </recommendedName>
</protein>
<sequence length="272" mass="31049">MVSASPVDRERMFIISYHLSDDTLSVYERTHRNLGVIGGKFLERGRVKTPGQELFKSDLSECYGAQDLYVGARLCLNAHEFQLTDADEFTLSYMEQNAEEVRYKVPGLTCRRLLEEADCQLSEHEILALGRRYSAAEPQRSDLGLLLAAAAQERLKKSQYESFTDMTKAFMHEDRARAGWLASTEARIICKAFRIPLPDSLLMALFKQFENEAGEIDYHSFLARINWRVNPLPPVLHDDVIKFDVDWSGEVNAALKDINYSILLEEAFGEQE</sequence>
<dbReference type="PROSITE" id="PS51336">
    <property type="entry name" value="DM10"/>
    <property type="match status" value="1"/>
</dbReference>
<dbReference type="SMART" id="SM00676">
    <property type="entry name" value="DM10"/>
    <property type="match status" value="1"/>
</dbReference>
<dbReference type="FunFam" id="2.30.29.170:FF:000002">
    <property type="entry name" value="EF-hand domain (C-terminal) containing 1"/>
    <property type="match status" value="1"/>
</dbReference>
<dbReference type="AlphaFoldDB" id="A0AAD7VYY7"/>
<dbReference type="SUPFAM" id="SSF47473">
    <property type="entry name" value="EF-hand"/>
    <property type="match status" value="1"/>
</dbReference>
<dbReference type="InterPro" id="IPR011992">
    <property type="entry name" value="EF-hand-dom_pair"/>
</dbReference>
<dbReference type="PANTHER" id="PTHR12086">
    <property type="entry name" value="EF-HAND DOMAIN C-TERMINAL CONTAINING PROTEIN"/>
    <property type="match status" value="1"/>
</dbReference>
<keyword evidence="10" id="KW-1185">Reference proteome</keyword>
<evidence type="ECO:0000256" key="1">
    <source>
        <dbReference type="ARBA" id="ARBA00004430"/>
    </source>
</evidence>
<name>A0AAD7VYY7_9TELE</name>
<evidence type="ECO:0000256" key="2">
    <source>
        <dbReference type="ARBA" id="ARBA00022490"/>
    </source>
</evidence>
<comment type="caution">
    <text evidence="9">The sequence shown here is derived from an EMBL/GenBank/DDBJ whole genome shotgun (WGS) entry which is preliminary data.</text>
</comment>
<evidence type="ECO:0000259" key="8">
    <source>
        <dbReference type="PROSITE" id="PS51336"/>
    </source>
</evidence>
<evidence type="ECO:0000313" key="9">
    <source>
        <dbReference type="EMBL" id="KAJ8362253.1"/>
    </source>
</evidence>
<dbReference type="Pfam" id="PF06565">
    <property type="entry name" value="DM10_dom"/>
    <property type="match status" value="1"/>
</dbReference>
<dbReference type="GO" id="GO:0010975">
    <property type="term" value="P:regulation of neuron projection development"/>
    <property type="evidence" value="ECO:0007669"/>
    <property type="project" value="TreeGrafter"/>
</dbReference>
<organism evidence="9 10">
    <name type="scientific">Aldrovandia affinis</name>
    <dbReference type="NCBI Taxonomy" id="143900"/>
    <lineage>
        <taxon>Eukaryota</taxon>
        <taxon>Metazoa</taxon>
        <taxon>Chordata</taxon>
        <taxon>Craniata</taxon>
        <taxon>Vertebrata</taxon>
        <taxon>Euteleostomi</taxon>
        <taxon>Actinopterygii</taxon>
        <taxon>Neopterygii</taxon>
        <taxon>Teleostei</taxon>
        <taxon>Notacanthiformes</taxon>
        <taxon>Halosauridae</taxon>
        <taxon>Aldrovandia</taxon>
    </lineage>
</organism>
<keyword evidence="4" id="KW-0206">Cytoskeleton</keyword>
<keyword evidence="2" id="KW-0963">Cytoplasm</keyword>
<dbReference type="InterPro" id="IPR040193">
    <property type="entry name" value="EFHC1/EFHC2/EFHB"/>
</dbReference>
<dbReference type="GO" id="GO:0005930">
    <property type="term" value="C:axoneme"/>
    <property type="evidence" value="ECO:0007669"/>
    <property type="project" value="UniProtKB-SubCell"/>
</dbReference>